<organism evidence="4 5">
    <name type="scientific">Apilactobacillus ozensis DSM 23829 = JCM 17196</name>
    <dbReference type="NCBI Taxonomy" id="1423781"/>
    <lineage>
        <taxon>Bacteria</taxon>
        <taxon>Bacillati</taxon>
        <taxon>Bacillota</taxon>
        <taxon>Bacilli</taxon>
        <taxon>Lactobacillales</taxon>
        <taxon>Lactobacillaceae</taxon>
        <taxon>Apilactobacillus</taxon>
    </lineage>
</organism>
<dbReference type="OrthoDB" id="9811174at2"/>
<sequence>MNIKEAYKITGVSSSTIRYYEKEGLIPYISRDKNGVRDIDEHMIRRIKFIKTMRLAGMTIEALKKYIKLFDSMQNHQKEELQLLKEQKAIMEEKRDDIQLAINHLDYKITNFYDHTAQLESEIKQAENKDILNN</sequence>
<protein>
    <submittedName>
        <fullName evidence="4">MerR family transcriptional regulator protein</fullName>
    </submittedName>
</protein>
<dbReference type="SUPFAM" id="SSF46955">
    <property type="entry name" value="Putative DNA-binding domain"/>
    <property type="match status" value="1"/>
</dbReference>
<dbReference type="SMART" id="SM00422">
    <property type="entry name" value="HTH_MERR"/>
    <property type="match status" value="1"/>
</dbReference>
<evidence type="ECO:0000313" key="4">
    <source>
        <dbReference type="EMBL" id="KRM67562.1"/>
    </source>
</evidence>
<dbReference type="Proteomes" id="UP000052012">
    <property type="component" value="Unassembled WGS sequence"/>
</dbReference>
<dbReference type="PATRIC" id="fig|1423781.4.peg.731"/>
<dbReference type="RefSeq" id="WP_056967030.1">
    <property type="nucleotide sequence ID" value="NZ_AYYQ01000036.1"/>
</dbReference>
<evidence type="ECO:0000256" key="1">
    <source>
        <dbReference type="ARBA" id="ARBA00023125"/>
    </source>
</evidence>
<feature type="domain" description="HTH merR-type" evidence="3">
    <location>
        <begin position="1"/>
        <end position="69"/>
    </location>
</feature>
<dbReference type="InterPro" id="IPR000551">
    <property type="entry name" value="MerR-type_HTH_dom"/>
</dbReference>
<feature type="coiled-coil region" evidence="2">
    <location>
        <begin position="74"/>
        <end position="129"/>
    </location>
</feature>
<evidence type="ECO:0000256" key="2">
    <source>
        <dbReference type="SAM" id="Coils"/>
    </source>
</evidence>
<proteinExistence type="predicted"/>
<dbReference type="GO" id="GO:0003700">
    <property type="term" value="F:DNA-binding transcription factor activity"/>
    <property type="evidence" value="ECO:0007669"/>
    <property type="project" value="InterPro"/>
</dbReference>
<dbReference type="Gene3D" id="1.10.1660.10">
    <property type="match status" value="1"/>
</dbReference>
<gene>
    <name evidence="4" type="ORF">FD06_GL000713</name>
</gene>
<keyword evidence="5" id="KW-1185">Reference proteome</keyword>
<evidence type="ECO:0000313" key="5">
    <source>
        <dbReference type="Proteomes" id="UP000052012"/>
    </source>
</evidence>
<dbReference type="PROSITE" id="PS50937">
    <property type="entry name" value="HTH_MERR_2"/>
    <property type="match status" value="1"/>
</dbReference>
<dbReference type="PANTHER" id="PTHR30204">
    <property type="entry name" value="REDOX-CYCLING DRUG-SENSING TRANSCRIPTIONAL ACTIVATOR SOXR"/>
    <property type="match status" value="1"/>
</dbReference>
<dbReference type="PRINTS" id="PR00040">
    <property type="entry name" value="HTHMERR"/>
</dbReference>
<name>A0A0R2ALH5_9LACO</name>
<dbReference type="EMBL" id="AYYQ01000036">
    <property type="protein sequence ID" value="KRM67562.1"/>
    <property type="molecule type" value="Genomic_DNA"/>
</dbReference>
<comment type="caution">
    <text evidence="4">The sequence shown here is derived from an EMBL/GenBank/DDBJ whole genome shotgun (WGS) entry which is preliminary data.</text>
</comment>
<reference evidence="4 5" key="1">
    <citation type="journal article" date="2015" name="Genome Announc.">
        <title>Expanding the biotechnology potential of lactobacilli through comparative genomics of 213 strains and associated genera.</title>
        <authorList>
            <person name="Sun Z."/>
            <person name="Harris H.M."/>
            <person name="McCann A."/>
            <person name="Guo C."/>
            <person name="Argimon S."/>
            <person name="Zhang W."/>
            <person name="Yang X."/>
            <person name="Jeffery I.B."/>
            <person name="Cooney J.C."/>
            <person name="Kagawa T.F."/>
            <person name="Liu W."/>
            <person name="Song Y."/>
            <person name="Salvetti E."/>
            <person name="Wrobel A."/>
            <person name="Rasinkangas P."/>
            <person name="Parkhill J."/>
            <person name="Rea M.C."/>
            <person name="O'Sullivan O."/>
            <person name="Ritari J."/>
            <person name="Douillard F.P."/>
            <person name="Paul Ross R."/>
            <person name="Yang R."/>
            <person name="Briner A.E."/>
            <person name="Felis G.E."/>
            <person name="de Vos W.M."/>
            <person name="Barrangou R."/>
            <person name="Klaenhammer T.R."/>
            <person name="Caufield P.W."/>
            <person name="Cui Y."/>
            <person name="Zhang H."/>
            <person name="O'Toole P.W."/>
        </authorList>
    </citation>
    <scope>NUCLEOTIDE SEQUENCE [LARGE SCALE GENOMIC DNA]</scope>
    <source>
        <strain evidence="4 5">DSM 23829</strain>
    </source>
</reference>
<dbReference type="CDD" id="cd01109">
    <property type="entry name" value="HTH_YyaN"/>
    <property type="match status" value="1"/>
</dbReference>
<dbReference type="Pfam" id="PF13411">
    <property type="entry name" value="MerR_1"/>
    <property type="match status" value="1"/>
</dbReference>
<dbReference type="InterPro" id="IPR009061">
    <property type="entry name" value="DNA-bd_dom_put_sf"/>
</dbReference>
<keyword evidence="1" id="KW-0238">DNA-binding</keyword>
<evidence type="ECO:0000259" key="3">
    <source>
        <dbReference type="PROSITE" id="PS50937"/>
    </source>
</evidence>
<dbReference type="STRING" id="1423781.FD06_GL000713"/>
<dbReference type="GO" id="GO:0003677">
    <property type="term" value="F:DNA binding"/>
    <property type="evidence" value="ECO:0007669"/>
    <property type="project" value="UniProtKB-KW"/>
</dbReference>
<dbReference type="AlphaFoldDB" id="A0A0R2ALH5"/>
<keyword evidence="2" id="KW-0175">Coiled coil</keyword>
<dbReference type="PANTHER" id="PTHR30204:SF98">
    <property type="entry name" value="HTH-TYPE TRANSCRIPTIONAL REGULATOR ADHR"/>
    <property type="match status" value="1"/>
</dbReference>
<accession>A0A0R2ALH5</accession>
<dbReference type="InterPro" id="IPR047057">
    <property type="entry name" value="MerR_fam"/>
</dbReference>